<feature type="compositionally biased region" description="Basic and acidic residues" evidence="20">
    <location>
        <begin position="1"/>
        <end position="22"/>
    </location>
</feature>
<dbReference type="PROSITE" id="PS50070">
    <property type="entry name" value="KRINGLE_2"/>
    <property type="match status" value="1"/>
</dbReference>
<feature type="domain" description="Protein kinase" evidence="22">
    <location>
        <begin position="815"/>
        <end position="1110"/>
    </location>
</feature>
<evidence type="ECO:0000259" key="25">
    <source>
        <dbReference type="PROSITE" id="PS50835"/>
    </source>
</evidence>
<keyword evidence="15" id="KW-0675">Receptor</keyword>
<protein>
    <recommendedName>
        <fullName evidence="3">receptor protein-tyrosine kinase</fullName>
        <ecNumber evidence="3">2.7.10.1</ecNumber>
    </recommendedName>
</protein>
<dbReference type="Proteomes" id="UP001620645">
    <property type="component" value="Unassembled WGS sequence"/>
</dbReference>
<feature type="region of interest" description="Disordered" evidence="20">
    <location>
        <begin position="1120"/>
        <end position="1144"/>
    </location>
</feature>
<evidence type="ECO:0000256" key="15">
    <source>
        <dbReference type="ARBA" id="ARBA00023170"/>
    </source>
</evidence>
<dbReference type="PROSITE" id="PS00109">
    <property type="entry name" value="PROTEIN_KINASE_TYR"/>
    <property type="match status" value="1"/>
</dbReference>
<dbReference type="Pfam" id="PF07679">
    <property type="entry name" value="I-set"/>
    <property type="match status" value="1"/>
</dbReference>
<dbReference type="InterPro" id="IPR001245">
    <property type="entry name" value="Ser-Thr/Tyr_kinase_cat_dom"/>
</dbReference>
<dbReference type="SMART" id="SM00408">
    <property type="entry name" value="IGc2"/>
    <property type="match status" value="1"/>
</dbReference>
<keyword evidence="7 21" id="KW-0812">Transmembrane</keyword>
<comment type="caution">
    <text evidence="26">The sequence shown here is derived from an EMBL/GenBank/DDBJ whole genome shotgun (WGS) entry which is preliminary data.</text>
</comment>
<dbReference type="SUPFAM" id="SSF57440">
    <property type="entry name" value="Kringle-like"/>
    <property type="match status" value="1"/>
</dbReference>
<dbReference type="InterPro" id="IPR000001">
    <property type="entry name" value="Kringle"/>
</dbReference>
<dbReference type="FunFam" id="1.10.510.10:FF:001512">
    <property type="entry name" value="Receptor tyrosine-protein kinase erbB-2"/>
    <property type="match status" value="1"/>
</dbReference>
<dbReference type="PROSITE" id="PS50011">
    <property type="entry name" value="PROTEIN_KINASE_DOM"/>
    <property type="match status" value="1"/>
</dbReference>
<feature type="compositionally biased region" description="Basic residues" evidence="20">
    <location>
        <begin position="223"/>
        <end position="240"/>
    </location>
</feature>
<dbReference type="InterPro" id="IPR036790">
    <property type="entry name" value="Frizzled_dom_sf"/>
</dbReference>
<evidence type="ECO:0000256" key="1">
    <source>
        <dbReference type="ARBA" id="ARBA00004308"/>
    </source>
</evidence>
<dbReference type="AlphaFoldDB" id="A0ABD2JJV3"/>
<dbReference type="GO" id="GO:0061564">
    <property type="term" value="P:axon development"/>
    <property type="evidence" value="ECO:0007669"/>
    <property type="project" value="UniProtKB-ARBA"/>
</dbReference>
<feature type="region of interest" description="Disordered" evidence="20">
    <location>
        <begin position="1206"/>
        <end position="1255"/>
    </location>
</feature>
<dbReference type="InterPro" id="IPR003598">
    <property type="entry name" value="Ig_sub2"/>
</dbReference>
<dbReference type="SMART" id="SM00409">
    <property type="entry name" value="IG"/>
    <property type="match status" value="1"/>
</dbReference>
<dbReference type="GO" id="GO:0016020">
    <property type="term" value="C:membrane"/>
    <property type="evidence" value="ECO:0007669"/>
    <property type="project" value="UniProtKB-SubCell"/>
</dbReference>
<feature type="domain" description="FZ" evidence="23">
    <location>
        <begin position="323"/>
        <end position="462"/>
    </location>
</feature>
<keyword evidence="16" id="KW-0325">Glycoprotein</keyword>
<keyword evidence="11 21" id="KW-1133">Transmembrane helix</keyword>
<keyword evidence="8" id="KW-0547">Nucleotide-binding</keyword>
<dbReference type="PRINTS" id="PR00109">
    <property type="entry name" value="TYRKINASE"/>
</dbReference>
<name>A0ABD2JJV3_HETSC</name>
<evidence type="ECO:0000313" key="26">
    <source>
        <dbReference type="EMBL" id="KAL3090904.1"/>
    </source>
</evidence>
<dbReference type="GO" id="GO:0004714">
    <property type="term" value="F:transmembrane receptor protein tyrosine kinase activity"/>
    <property type="evidence" value="ECO:0007669"/>
    <property type="project" value="UniProtKB-EC"/>
</dbReference>
<dbReference type="CDD" id="cd00096">
    <property type="entry name" value="Ig"/>
    <property type="match status" value="1"/>
</dbReference>
<dbReference type="GO" id="GO:0009653">
    <property type="term" value="P:anatomical structure morphogenesis"/>
    <property type="evidence" value="ECO:0007669"/>
    <property type="project" value="UniProtKB-ARBA"/>
</dbReference>
<keyword evidence="13" id="KW-0829">Tyrosine-protein kinase</keyword>
<dbReference type="PROSITE" id="PS50038">
    <property type="entry name" value="FZ"/>
    <property type="match status" value="1"/>
</dbReference>
<dbReference type="SMART" id="SM00130">
    <property type="entry name" value="KR"/>
    <property type="match status" value="1"/>
</dbReference>
<comment type="catalytic activity">
    <reaction evidence="18">
        <text>L-tyrosyl-[protein] + ATP = O-phospho-L-tyrosyl-[protein] + ADP + H(+)</text>
        <dbReference type="Rhea" id="RHEA:10596"/>
        <dbReference type="Rhea" id="RHEA-COMP:10136"/>
        <dbReference type="Rhea" id="RHEA-COMP:20101"/>
        <dbReference type="ChEBI" id="CHEBI:15378"/>
        <dbReference type="ChEBI" id="CHEBI:30616"/>
        <dbReference type="ChEBI" id="CHEBI:46858"/>
        <dbReference type="ChEBI" id="CHEBI:61978"/>
        <dbReference type="ChEBI" id="CHEBI:456216"/>
        <dbReference type="EC" id="2.7.10.1"/>
    </reaction>
</comment>
<sequence length="1255" mass="138893">MTMTREEEVRTEKHNSDFDHFAESVNPTTENEHEQQRQRNGAEGGGVVEHKQNNKSPFPRLPPRRRRPSPKFANSSAMAPSPYDDGLFIEPAGDYDVVFGDYNSTMADGTPSAKRPYIRLTVPPGNATRPIGGEVRMRCEVAASPLPVQFTWLKNYAPVEKSRRIRIRHREMSSKLVMVELDALDQGYYQCTATNAAGSVNGTAVLKVPPNSLQASSSSVSSGKKRGGRVQHHHKQHQNHNHYQQQQQSENSDAVDYDNTAYDNYMDEEEMKPTNEDFPTHETGTSDHHHDVWRVPNSAGGSGFVPMRRAGESDGRWLDGKVVRKGDCIAYRGEACQHFLAGKHVKVLVDREQIYDAEKDLLAALMTVRVMPGVSEQCRQYSHQVACYHMFKVCESVPSSVSALSSVDTLSLCREDCDQLKNNVCPNEFAMAAQHDLVGDAQKALLPNCDALVAGVPNCLHVLDKRSAQFPSAVVNFGPSSPSSSPSPSSTTSDHWCFVGAGTKYQGTASTTRSKRPCIYWPSTPNSEFNTDSHPQLRNAKNHCRNPSRRSQFQEPWCYTVSPGNSLVAEPCNVLRCPPNAFPHLDDSPPPAFDSANALASFAAFWDSLSSQSQLLILSTGLGAVVFVVLLILCLFCCRREKGHRSGRRRKSDARGMTAQQQESASSMLSGSVAASQHKVPVGAAGSMQNGHLPQIPQHHHHMLVQSCNGGSTITNSDLNSAFYRKVQDERVRAAGVMPNDELLNPLLPYGGGGGDTLDRHIPTAPFGPPQTMFELKHSQQQLHHAQQQPYRFWESGATSADTMHSAGVGWHPPYYVQQQPQKQSYGSASANTEPTQAEPYQIASIQQEQLRFSDQMIGEDSTTFLTLGEWEGAMISGATLKFQEEIKAVGMFEHHNVVRLLGVSFLQAREMCAVFDHMVHGDLVEFLKVREPRGGTDNDEQERARNAEDFLRIATQITAGMQYLANKCFVHRDLAARNCLVADQQVIKVSDFARMKPKYARDYYRLNANARGVPLRWLSREVLNEGKYSEASDVYAFGVCLWEIYTYARQPYECYTDEEVIGLIREETLLEMPEYCPPAVYAQMVECFNANPQRRPTFSELYSKFQKWLASGQPSALQMQQHRASSVHSGGSSSAVNGHLMNGQNGRMLRQTHAQGTSVPSPAPNGCSTILAGSGGKTAQMAKLALLSNGGASIVHSTPIGCYNVQKSSDDGSQSKRPIPRRRQPPAHNRVAYTEEEDDEDEAISCSSDESRDS</sequence>
<dbReference type="EMBL" id="JBICCN010000138">
    <property type="protein sequence ID" value="KAL3090904.1"/>
    <property type="molecule type" value="Genomic_DNA"/>
</dbReference>
<organism evidence="26 27">
    <name type="scientific">Heterodera schachtii</name>
    <name type="common">Sugarbeet cyst nematode worm</name>
    <name type="synonym">Tylenchus schachtii</name>
    <dbReference type="NCBI Taxonomy" id="97005"/>
    <lineage>
        <taxon>Eukaryota</taxon>
        <taxon>Metazoa</taxon>
        <taxon>Ecdysozoa</taxon>
        <taxon>Nematoda</taxon>
        <taxon>Chromadorea</taxon>
        <taxon>Rhabditida</taxon>
        <taxon>Tylenchina</taxon>
        <taxon>Tylenchomorpha</taxon>
        <taxon>Tylenchoidea</taxon>
        <taxon>Heteroderidae</taxon>
        <taxon>Heteroderinae</taxon>
        <taxon>Heterodera</taxon>
    </lineage>
</organism>
<dbReference type="SMART" id="SM00219">
    <property type="entry name" value="TyrKc"/>
    <property type="match status" value="1"/>
</dbReference>
<evidence type="ECO:0000256" key="19">
    <source>
        <dbReference type="PROSITE-ProRule" id="PRU00121"/>
    </source>
</evidence>
<dbReference type="InterPro" id="IPR013783">
    <property type="entry name" value="Ig-like_fold"/>
</dbReference>
<dbReference type="GO" id="GO:0048680">
    <property type="term" value="P:positive regulation of axon regeneration"/>
    <property type="evidence" value="ECO:0007669"/>
    <property type="project" value="UniProtKB-ARBA"/>
</dbReference>
<evidence type="ECO:0000256" key="4">
    <source>
        <dbReference type="ARBA" id="ARBA00022553"/>
    </source>
</evidence>
<dbReference type="PANTHER" id="PTHR24416">
    <property type="entry name" value="TYROSINE-PROTEIN KINASE RECEPTOR"/>
    <property type="match status" value="1"/>
</dbReference>
<keyword evidence="14" id="KW-1015">Disulfide bond</keyword>
<evidence type="ECO:0000256" key="14">
    <source>
        <dbReference type="ARBA" id="ARBA00023157"/>
    </source>
</evidence>
<proteinExistence type="predicted"/>
<feature type="region of interest" description="Disordered" evidence="20">
    <location>
        <begin position="529"/>
        <end position="549"/>
    </location>
</feature>
<dbReference type="CDD" id="cd00192">
    <property type="entry name" value="PTKc"/>
    <property type="match status" value="1"/>
</dbReference>
<evidence type="ECO:0000256" key="5">
    <source>
        <dbReference type="ARBA" id="ARBA00022572"/>
    </source>
</evidence>
<reference evidence="26 27" key="1">
    <citation type="submission" date="2024-10" db="EMBL/GenBank/DDBJ databases">
        <authorList>
            <person name="Kim D."/>
        </authorList>
    </citation>
    <scope>NUCLEOTIDE SEQUENCE [LARGE SCALE GENOMIC DNA]</scope>
    <source>
        <strain evidence="26">Taebaek</strain>
    </source>
</reference>
<evidence type="ECO:0000256" key="3">
    <source>
        <dbReference type="ARBA" id="ARBA00011902"/>
    </source>
</evidence>
<dbReference type="InterPro" id="IPR050122">
    <property type="entry name" value="RTK"/>
</dbReference>
<evidence type="ECO:0000256" key="20">
    <source>
        <dbReference type="SAM" id="MobiDB-lite"/>
    </source>
</evidence>
<evidence type="ECO:0000256" key="9">
    <source>
        <dbReference type="ARBA" id="ARBA00022777"/>
    </source>
</evidence>
<dbReference type="InterPro" id="IPR003599">
    <property type="entry name" value="Ig_sub"/>
</dbReference>
<evidence type="ECO:0000313" key="27">
    <source>
        <dbReference type="Proteomes" id="UP001620645"/>
    </source>
</evidence>
<dbReference type="InterPro" id="IPR036179">
    <property type="entry name" value="Ig-like_dom_sf"/>
</dbReference>
<evidence type="ECO:0000256" key="10">
    <source>
        <dbReference type="ARBA" id="ARBA00022840"/>
    </source>
</evidence>
<evidence type="ECO:0000256" key="2">
    <source>
        <dbReference type="ARBA" id="ARBA00004479"/>
    </source>
</evidence>
<keyword evidence="12 21" id="KW-0472">Membrane</keyword>
<dbReference type="Pfam" id="PF07714">
    <property type="entry name" value="PK_Tyr_Ser-Thr"/>
    <property type="match status" value="1"/>
</dbReference>
<dbReference type="InterPro" id="IPR011009">
    <property type="entry name" value="Kinase-like_dom_sf"/>
</dbReference>
<evidence type="ECO:0000256" key="18">
    <source>
        <dbReference type="ARBA" id="ARBA00051243"/>
    </source>
</evidence>
<feature type="region of interest" description="Disordered" evidence="20">
    <location>
        <begin position="210"/>
        <end position="253"/>
    </location>
</feature>
<feature type="compositionally biased region" description="Acidic residues" evidence="20">
    <location>
        <begin position="1235"/>
        <end position="1244"/>
    </location>
</feature>
<feature type="compositionally biased region" description="Polar residues" evidence="20">
    <location>
        <begin position="658"/>
        <end position="668"/>
    </location>
</feature>
<dbReference type="InterPro" id="IPR013098">
    <property type="entry name" value="Ig_I-set"/>
</dbReference>
<dbReference type="SUPFAM" id="SSF56112">
    <property type="entry name" value="Protein kinase-like (PK-like)"/>
    <property type="match status" value="1"/>
</dbReference>
<dbReference type="GO" id="GO:0012505">
    <property type="term" value="C:endomembrane system"/>
    <property type="evidence" value="ECO:0007669"/>
    <property type="project" value="UniProtKB-SubCell"/>
</dbReference>
<keyword evidence="6" id="KW-0808">Transferase</keyword>
<evidence type="ECO:0000256" key="16">
    <source>
        <dbReference type="ARBA" id="ARBA00023180"/>
    </source>
</evidence>
<evidence type="ECO:0000256" key="21">
    <source>
        <dbReference type="SAM" id="Phobius"/>
    </source>
</evidence>
<evidence type="ECO:0000259" key="24">
    <source>
        <dbReference type="PROSITE" id="PS50070"/>
    </source>
</evidence>
<keyword evidence="4" id="KW-0597">Phosphoprotein</keyword>
<feature type="region of interest" description="Disordered" evidence="20">
    <location>
        <begin position="271"/>
        <end position="291"/>
    </location>
</feature>
<feature type="region of interest" description="Disordered" evidence="20">
    <location>
        <begin position="647"/>
        <end position="668"/>
    </location>
</feature>
<keyword evidence="17" id="KW-0393">Immunoglobulin domain</keyword>
<dbReference type="InterPro" id="IPR038178">
    <property type="entry name" value="Kringle_sf"/>
</dbReference>
<dbReference type="InterPro" id="IPR000719">
    <property type="entry name" value="Prot_kinase_dom"/>
</dbReference>
<feature type="domain" description="Ig-like" evidence="25">
    <location>
        <begin position="116"/>
        <end position="207"/>
    </location>
</feature>
<accession>A0ABD2JJV3</accession>
<dbReference type="Pfam" id="PF00051">
    <property type="entry name" value="Kringle"/>
    <property type="match status" value="1"/>
</dbReference>
<evidence type="ECO:0000256" key="13">
    <source>
        <dbReference type="ARBA" id="ARBA00023137"/>
    </source>
</evidence>
<evidence type="ECO:0000256" key="11">
    <source>
        <dbReference type="ARBA" id="ARBA00022989"/>
    </source>
</evidence>
<dbReference type="GO" id="GO:0005524">
    <property type="term" value="F:ATP binding"/>
    <property type="evidence" value="ECO:0007669"/>
    <property type="project" value="UniProtKB-KW"/>
</dbReference>
<dbReference type="Gene3D" id="1.10.510.10">
    <property type="entry name" value="Transferase(Phosphotransferase) domain 1"/>
    <property type="match status" value="1"/>
</dbReference>
<evidence type="ECO:0000256" key="6">
    <source>
        <dbReference type="ARBA" id="ARBA00022679"/>
    </source>
</evidence>
<dbReference type="InterPro" id="IPR013806">
    <property type="entry name" value="Kringle-like"/>
</dbReference>
<evidence type="ECO:0000259" key="23">
    <source>
        <dbReference type="PROSITE" id="PS50038"/>
    </source>
</evidence>
<dbReference type="Gene3D" id="1.10.2000.10">
    <property type="entry name" value="Frizzled cysteine-rich domain"/>
    <property type="match status" value="1"/>
</dbReference>
<feature type="domain" description="Kringle" evidence="24">
    <location>
        <begin position="496"/>
        <end position="577"/>
    </location>
</feature>
<comment type="subcellular location">
    <subcellularLocation>
        <location evidence="1">Endomembrane system</location>
    </subcellularLocation>
    <subcellularLocation>
        <location evidence="2">Membrane</location>
        <topology evidence="2">Single-pass type I membrane protein</topology>
    </subcellularLocation>
</comment>
<keyword evidence="5 19" id="KW-0420">Kringle</keyword>
<dbReference type="InterPro" id="IPR020067">
    <property type="entry name" value="Frizzled_dom"/>
</dbReference>
<feature type="region of interest" description="Disordered" evidence="20">
    <location>
        <begin position="1"/>
        <end position="82"/>
    </location>
</feature>
<feature type="compositionally biased region" description="Low complexity" evidence="20">
    <location>
        <begin position="1123"/>
        <end position="1137"/>
    </location>
</feature>
<comment type="caution">
    <text evidence="19">Lacks conserved residue(s) required for the propagation of feature annotation.</text>
</comment>
<keyword evidence="9" id="KW-0418">Kinase</keyword>
<dbReference type="Gene3D" id="2.40.20.10">
    <property type="entry name" value="Plasminogen Kringle 4"/>
    <property type="match status" value="1"/>
</dbReference>
<dbReference type="InterPro" id="IPR020635">
    <property type="entry name" value="Tyr_kinase_cat_dom"/>
</dbReference>
<feature type="transmembrane region" description="Helical" evidence="21">
    <location>
        <begin position="615"/>
        <end position="638"/>
    </location>
</feature>
<evidence type="ECO:0000256" key="17">
    <source>
        <dbReference type="ARBA" id="ARBA00023319"/>
    </source>
</evidence>
<keyword evidence="10" id="KW-0067">ATP-binding</keyword>
<dbReference type="PROSITE" id="PS50835">
    <property type="entry name" value="IG_LIKE"/>
    <property type="match status" value="1"/>
</dbReference>
<evidence type="ECO:0000259" key="22">
    <source>
        <dbReference type="PROSITE" id="PS50011"/>
    </source>
</evidence>
<dbReference type="InterPro" id="IPR007110">
    <property type="entry name" value="Ig-like_dom"/>
</dbReference>
<evidence type="ECO:0000256" key="7">
    <source>
        <dbReference type="ARBA" id="ARBA00022692"/>
    </source>
</evidence>
<dbReference type="InterPro" id="IPR008266">
    <property type="entry name" value="Tyr_kinase_AS"/>
</dbReference>
<dbReference type="PANTHER" id="PTHR24416:SF611">
    <property type="entry name" value="TYROSINE-PROTEIN KINASE TRANSMEMBRANE RECEPTOR ROR"/>
    <property type="match status" value="1"/>
</dbReference>
<evidence type="ECO:0000256" key="12">
    <source>
        <dbReference type="ARBA" id="ARBA00023136"/>
    </source>
</evidence>
<keyword evidence="27" id="KW-1185">Reference proteome</keyword>
<dbReference type="CDD" id="cd00108">
    <property type="entry name" value="KR"/>
    <property type="match status" value="1"/>
</dbReference>
<dbReference type="EC" id="2.7.10.1" evidence="3"/>
<gene>
    <name evidence="26" type="ORF">niasHS_007279</name>
</gene>
<evidence type="ECO:0000256" key="8">
    <source>
        <dbReference type="ARBA" id="ARBA00022741"/>
    </source>
</evidence>
<dbReference type="Gene3D" id="2.60.40.10">
    <property type="entry name" value="Immunoglobulins"/>
    <property type="match status" value="1"/>
</dbReference>
<dbReference type="SUPFAM" id="SSF48726">
    <property type="entry name" value="Immunoglobulin"/>
    <property type="match status" value="1"/>
</dbReference>